<dbReference type="AlphaFoldDB" id="A0A843TGH7"/>
<sequence>MMADHYAEGTPQPDLDRRFGSMQWEGRVYDFGENLDTTPVLSLYASSVAPPAYASSSAASPDSGVEEIRTLIREELQTHCGVMVEQLISAMQGVRPSQPAPQFE</sequence>
<evidence type="ECO:0000313" key="1">
    <source>
        <dbReference type="EMBL" id="MQL70125.1"/>
    </source>
</evidence>
<organism evidence="1 2">
    <name type="scientific">Colocasia esculenta</name>
    <name type="common">Wild taro</name>
    <name type="synonym">Arum esculentum</name>
    <dbReference type="NCBI Taxonomy" id="4460"/>
    <lineage>
        <taxon>Eukaryota</taxon>
        <taxon>Viridiplantae</taxon>
        <taxon>Streptophyta</taxon>
        <taxon>Embryophyta</taxon>
        <taxon>Tracheophyta</taxon>
        <taxon>Spermatophyta</taxon>
        <taxon>Magnoliopsida</taxon>
        <taxon>Liliopsida</taxon>
        <taxon>Araceae</taxon>
        <taxon>Aroideae</taxon>
        <taxon>Colocasieae</taxon>
        <taxon>Colocasia</taxon>
    </lineage>
</organism>
<reference evidence="1" key="1">
    <citation type="submission" date="2017-07" db="EMBL/GenBank/DDBJ databases">
        <title>Taro Niue Genome Assembly and Annotation.</title>
        <authorList>
            <person name="Atibalentja N."/>
            <person name="Keating K."/>
            <person name="Fields C.J."/>
        </authorList>
    </citation>
    <scope>NUCLEOTIDE SEQUENCE</scope>
    <source>
        <strain evidence="1">Niue_2</strain>
        <tissue evidence="1">Leaf</tissue>
    </source>
</reference>
<comment type="caution">
    <text evidence="1">The sequence shown here is derived from an EMBL/GenBank/DDBJ whole genome shotgun (WGS) entry which is preliminary data.</text>
</comment>
<protein>
    <submittedName>
        <fullName evidence="1">Uncharacterized protein</fullName>
    </submittedName>
</protein>
<evidence type="ECO:0000313" key="2">
    <source>
        <dbReference type="Proteomes" id="UP000652761"/>
    </source>
</evidence>
<accession>A0A843TGH7</accession>
<dbReference type="EMBL" id="NMUH01000057">
    <property type="protein sequence ID" value="MQL70125.1"/>
    <property type="molecule type" value="Genomic_DNA"/>
</dbReference>
<keyword evidence="2" id="KW-1185">Reference proteome</keyword>
<gene>
    <name evidence="1" type="ORF">Taro_002427</name>
</gene>
<proteinExistence type="predicted"/>
<name>A0A843TGH7_COLES</name>
<dbReference type="Proteomes" id="UP000652761">
    <property type="component" value="Unassembled WGS sequence"/>
</dbReference>